<evidence type="ECO:0000313" key="8">
    <source>
        <dbReference type="Proteomes" id="UP000184368"/>
    </source>
</evidence>
<dbReference type="PANTHER" id="PTHR42887">
    <property type="entry name" value="OS12G0638800 PROTEIN"/>
    <property type="match status" value="1"/>
</dbReference>
<dbReference type="Proteomes" id="UP000184368">
    <property type="component" value="Unassembled WGS sequence"/>
</dbReference>
<protein>
    <recommendedName>
        <fullName evidence="9">Flavoprotein, HI0933 family</fullName>
    </recommendedName>
</protein>
<keyword evidence="4" id="KW-0472">Membrane</keyword>
<dbReference type="OrthoDB" id="9773233at2"/>
<name>A0A1M5AD96_9BACT</name>
<keyword evidence="3" id="KW-0274">FAD</keyword>
<dbReference type="PRINTS" id="PR00368">
    <property type="entry name" value="FADPNR"/>
</dbReference>
<evidence type="ECO:0000256" key="4">
    <source>
        <dbReference type="SAM" id="Phobius"/>
    </source>
</evidence>
<evidence type="ECO:0000259" key="5">
    <source>
        <dbReference type="Pfam" id="PF03486"/>
    </source>
</evidence>
<evidence type="ECO:0000256" key="2">
    <source>
        <dbReference type="ARBA" id="ARBA00022630"/>
    </source>
</evidence>
<dbReference type="PRINTS" id="PR00411">
    <property type="entry name" value="PNDRDTASEI"/>
</dbReference>
<reference evidence="7 8" key="1">
    <citation type="submission" date="2016-11" db="EMBL/GenBank/DDBJ databases">
        <authorList>
            <person name="Jaros S."/>
            <person name="Januszkiewicz K."/>
            <person name="Wedrychowicz H."/>
        </authorList>
    </citation>
    <scope>NUCLEOTIDE SEQUENCE [LARGE SCALE GENOMIC DNA]</scope>
    <source>
        <strain evidence="7 8">DSM 26897</strain>
    </source>
</reference>
<dbReference type="InterPro" id="IPR023166">
    <property type="entry name" value="BaiN-like_dom_sf"/>
</dbReference>
<dbReference type="InterPro" id="IPR004792">
    <property type="entry name" value="BaiN-like"/>
</dbReference>
<evidence type="ECO:0000313" key="7">
    <source>
        <dbReference type="EMBL" id="SHF28238.1"/>
    </source>
</evidence>
<dbReference type="AlphaFoldDB" id="A0A1M5AD96"/>
<dbReference type="PANTHER" id="PTHR42887:SF2">
    <property type="entry name" value="OS12G0638800 PROTEIN"/>
    <property type="match status" value="1"/>
</dbReference>
<keyword evidence="4" id="KW-1133">Transmembrane helix</keyword>
<keyword evidence="8" id="KW-1185">Reference proteome</keyword>
<keyword evidence="4" id="KW-0812">Transmembrane</keyword>
<sequence>MNAANNNSSSGLGSLSKGKGAVLLVIGGGAAGFFCAVNAARLNPHLQVTILEKTGKLLSKVRVSGGGRCNVTHAIFERSELSKRYPRGMNFIKKTVHQFDTASTIDWFRERGVQIKREEDGRMFPVTDNSETIIDCLMDEARKLGVTIRTNTEVKSILQQHSQFELQTTNLGVLTSDYIVVATGGYPKGVMFDWLKATGHTIAEPVPSLFTFNLPKHPITELMGVAANPVRVKIEGSKLVEEGPVLITHWGMSGPAVLRLSAWGARELQEKEYRFRVHLNWVPQYNEQNLKSEFQSFRAEHPTKKVYNHNFTGLPSRLFQFLLEQSGVHVEHRFAELPAKVENALIRNLVDYVVDVQGKTTFKEEFVTAGGINLSEVDANTMMSRKVTNLFFAGEVMDVDGITGGFNFQHAWSSGFIAAKTIAANT</sequence>
<dbReference type="SUPFAM" id="SSF51905">
    <property type="entry name" value="FAD/NAD(P)-binding domain"/>
    <property type="match status" value="1"/>
</dbReference>
<feature type="domain" description="RsdA/BaiN/AoA(So)-like insert" evidence="6">
    <location>
        <begin position="206"/>
        <end position="367"/>
    </location>
</feature>
<accession>A0A1M5AD96</accession>
<evidence type="ECO:0000256" key="3">
    <source>
        <dbReference type="ARBA" id="ARBA00022827"/>
    </source>
</evidence>
<keyword evidence="2" id="KW-0285">Flavoprotein</keyword>
<organism evidence="7 8">
    <name type="scientific">Cnuella takakiae</name>
    <dbReference type="NCBI Taxonomy" id="1302690"/>
    <lineage>
        <taxon>Bacteria</taxon>
        <taxon>Pseudomonadati</taxon>
        <taxon>Bacteroidota</taxon>
        <taxon>Chitinophagia</taxon>
        <taxon>Chitinophagales</taxon>
        <taxon>Chitinophagaceae</taxon>
        <taxon>Cnuella</taxon>
    </lineage>
</organism>
<dbReference type="InterPro" id="IPR057661">
    <property type="entry name" value="RsdA/BaiN/AoA(So)_Rossmann"/>
</dbReference>
<dbReference type="NCBIfam" id="TIGR00275">
    <property type="entry name" value="aminoacetone oxidase family FAD-binding enzyme"/>
    <property type="match status" value="1"/>
</dbReference>
<evidence type="ECO:0000259" key="6">
    <source>
        <dbReference type="Pfam" id="PF22780"/>
    </source>
</evidence>
<dbReference type="EMBL" id="FQUO01000006">
    <property type="protein sequence ID" value="SHF28238.1"/>
    <property type="molecule type" value="Genomic_DNA"/>
</dbReference>
<feature type="transmembrane region" description="Helical" evidence="4">
    <location>
        <begin position="21"/>
        <end position="40"/>
    </location>
</feature>
<dbReference type="Gene3D" id="1.10.8.260">
    <property type="entry name" value="HI0933 insert domain-like"/>
    <property type="match status" value="1"/>
</dbReference>
<dbReference type="Gene3D" id="3.50.50.60">
    <property type="entry name" value="FAD/NAD(P)-binding domain"/>
    <property type="match status" value="1"/>
</dbReference>
<dbReference type="SUPFAM" id="SSF160996">
    <property type="entry name" value="HI0933 insert domain-like"/>
    <property type="match status" value="1"/>
</dbReference>
<comment type="cofactor">
    <cofactor evidence="1">
        <name>FAD</name>
        <dbReference type="ChEBI" id="CHEBI:57692"/>
    </cofactor>
</comment>
<gene>
    <name evidence="7" type="ORF">SAMN05444008_106217</name>
</gene>
<dbReference type="InterPro" id="IPR055178">
    <property type="entry name" value="RsdA/BaiN/AoA(So)-like_dom"/>
</dbReference>
<dbReference type="InterPro" id="IPR036188">
    <property type="entry name" value="FAD/NAD-bd_sf"/>
</dbReference>
<evidence type="ECO:0000256" key="1">
    <source>
        <dbReference type="ARBA" id="ARBA00001974"/>
    </source>
</evidence>
<proteinExistence type="predicted"/>
<dbReference type="Gene3D" id="2.40.30.10">
    <property type="entry name" value="Translation factors"/>
    <property type="match status" value="1"/>
</dbReference>
<dbReference type="Pfam" id="PF03486">
    <property type="entry name" value="HI0933_like"/>
    <property type="match status" value="1"/>
</dbReference>
<evidence type="ECO:0008006" key="9">
    <source>
        <dbReference type="Google" id="ProtNLM"/>
    </source>
</evidence>
<dbReference type="RefSeq" id="WP_083596479.1">
    <property type="nucleotide sequence ID" value="NZ_FQUO01000006.1"/>
</dbReference>
<dbReference type="Pfam" id="PF22780">
    <property type="entry name" value="HI0933_like_1st"/>
    <property type="match status" value="1"/>
</dbReference>
<feature type="domain" description="RsdA/BaiN/AoA(So)-like Rossmann fold-like" evidence="5">
    <location>
        <begin position="23"/>
        <end position="420"/>
    </location>
</feature>